<reference evidence="2" key="1">
    <citation type="submission" date="2020-05" db="EMBL/GenBank/DDBJ databases">
        <title>Phylogenomic resolution of chytrid fungi.</title>
        <authorList>
            <person name="Stajich J.E."/>
            <person name="Amses K."/>
            <person name="Simmons R."/>
            <person name="Seto K."/>
            <person name="Myers J."/>
            <person name="Bonds A."/>
            <person name="Quandt C.A."/>
            <person name="Barry K."/>
            <person name="Liu P."/>
            <person name="Grigoriev I."/>
            <person name="Longcore J.E."/>
            <person name="James T.Y."/>
        </authorList>
    </citation>
    <scope>NUCLEOTIDE SEQUENCE</scope>
    <source>
        <strain evidence="2">JEL0513</strain>
    </source>
</reference>
<dbReference type="EMBL" id="JADGJH010002692">
    <property type="protein sequence ID" value="KAJ3095556.1"/>
    <property type="molecule type" value="Genomic_DNA"/>
</dbReference>
<name>A0AAD5STR9_9FUNG</name>
<feature type="non-terminal residue" evidence="2">
    <location>
        <position position="89"/>
    </location>
</feature>
<proteinExistence type="predicted"/>
<keyword evidence="1" id="KW-1133">Transmembrane helix</keyword>
<evidence type="ECO:0000256" key="1">
    <source>
        <dbReference type="SAM" id="Phobius"/>
    </source>
</evidence>
<accession>A0AAD5STR9</accession>
<gene>
    <name evidence="2" type="ORF">HK100_005790</name>
</gene>
<protein>
    <submittedName>
        <fullName evidence="2">Uncharacterized protein</fullName>
    </submittedName>
</protein>
<evidence type="ECO:0000313" key="2">
    <source>
        <dbReference type="EMBL" id="KAJ3095556.1"/>
    </source>
</evidence>
<organism evidence="2 3">
    <name type="scientific">Physocladia obscura</name>
    <dbReference type="NCBI Taxonomy" id="109957"/>
    <lineage>
        <taxon>Eukaryota</taxon>
        <taxon>Fungi</taxon>
        <taxon>Fungi incertae sedis</taxon>
        <taxon>Chytridiomycota</taxon>
        <taxon>Chytridiomycota incertae sedis</taxon>
        <taxon>Chytridiomycetes</taxon>
        <taxon>Chytridiales</taxon>
        <taxon>Chytriomycetaceae</taxon>
        <taxon>Physocladia</taxon>
    </lineage>
</organism>
<dbReference type="AlphaFoldDB" id="A0AAD5STR9"/>
<dbReference type="Proteomes" id="UP001211907">
    <property type="component" value="Unassembled WGS sequence"/>
</dbReference>
<keyword evidence="1" id="KW-0812">Transmembrane</keyword>
<evidence type="ECO:0000313" key="3">
    <source>
        <dbReference type="Proteomes" id="UP001211907"/>
    </source>
</evidence>
<keyword evidence="1" id="KW-0472">Membrane</keyword>
<comment type="caution">
    <text evidence="2">The sequence shown here is derived from an EMBL/GenBank/DDBJ whole genome shotgun (WGS) entry which is preliminary data.</text>
</comment>
<keyword evidence="3" id="KW-1185">Reference proteome</keyword>
<feature type="transmembrane region" description="Helical" evidence="1">
    <location>
        <begin position="66"/>
        <end position="86"/>
    </location>
</feature>
<sequence>MNISYPTHKKRDSAAAYLDSFNALVAERIFPGYKSPKKVVVPYHLATISNRGAIGYEISSNAYFQILLYFNMLLFPLWVVGMIVSIRWK</sequence>